<dbReference type="STRING" id="401625.A0A0P1BEF7"/>
<organism evidence="7 8">
    <name type="scientific">Ceraceosorus bombacis</name>
    <dbReference type="NCBI Taxonomy" id="401625"/>
    <lineage>
        <taxon>Eukaryota</taxon>
        <taxon>Fungi</taxon>
        <taxon>Dikarya</taxon>
        <taxon>Basidiomycota</taxon>
        <taxon>Ustilaginomycotina</taxon>
        <taxon>Exobasidiomycetes</taxon>
        <taxon>Ceraceosorales</taxon>
        <taxon>Ceraceosoraceae</taxon>
        <taxon>Ceraceosorus</taxon>
    </lineage>
</organism>
<feature type="transmembrane region" description="Helical" evidence="6">
    <location>
        <begin position="162"/>
        <end position="184"/>
    </location>
</feature>
<evidence type="ECO:0000313" key="8">
    <source>
        <dbReference type="Proteomes" id="UP000054845"/>
    </source>
</evidence>
<dbReference type="GO" id="GO:0016020">
    <property type="term" value="C:membrane"/>
    <property type="evidence" value="ECO:0007669"/>
    <property type="project" value="UniProtKB-SubCell"/>
</dbReference>
<sequence>MIELLDRVLTYGPYGYIPKLAPAILFVILYAIAFFGHSYLGGFKKQPSKWLPTLALGCAAETGAMSLRVYGHYTARDDINAYIAQQVLSVLTPAFFAAAHFAILGLAIVTFGPAYAPKFVQPRFIIPFFVTVDVLSLILQGTGAGMAAVAEQLKPPKSTIPGAWIVVSGLVVQLLGYVFFNILFVDFARRAMARPPQHELWTAKMKTFLAAVWISALLVLLRSCFRTGEMILGWIGPVATTEWYFYVFDAAPVTAAVYILLPFHPALFLPAHISLGKPTLGAKQEYAVEGSGAEEKDIERNGSNTNETATLNGENSQDKGQYDTLVEQYAVEGSGAEEKDIERNGSNTNETATLNGENSQDKGQYDTLVGRQQEKKRPSSNNSRPNTNRSRSYSSNGSRGGQAPNREGTFHRQ</sequence>
<keyword evidence="3 6" id="KW-1133">Transmembrane helix</keyword>
<feature type="region of interest" description="Disordered" evidence="5">
    <location>
        <begin position="334"/>
        <end position="413"/>
    </location>
</feature>
<comment type="subcellular location">
    <subcellularLocation>
        <location evidence="1">Membrane</location>
        <topology evidence="1">Multi-pass membrane protein</topology>
    </subcellularLocation>
</comment>
<feature type="compositionally biased region" description="Polar residues" evidence="5">
    <location>
        <begin position="301"/>
        <end position="315"/>
    </location>
</feature>
<feature type="transmembrane region" description="Helical" evidence="6">
    <location>
        <begin position="20"/>
        <end position="43"/>
    </location>
</feature>
<protein>
    <submittedName>
        <fullName evidence="7">SPHINGOID LONG-CHAIN BASE TRANSPORTER RSB1</fullName>
    </submittedName>
</protein>
<evidence type="ECO:0000256" key="2">
    <source>
        <dbReference type="ARBA" id="ARBA00022692"/>
    </source>
</evidence>
<feature type="transmembrane region" description="Helical" evidence="6">
    <location>
        <begin position="205"/>
        <end position="223"/>
    </location>
</feature>
<dbReference type="InterPro" id="IPR007568">
    <property type="entry name" value="RTA1"/>
</dbReference>
<proteinExistence type="predicted"/>
<accession>A0A0P1BEF7</accession>
<dbReference type="Proteomes" id="UP000054845">
    <property type="component" value="Unassembled WGS sequence"/>
</dbReference>
<evidence type="ECO:0000256" key="6">
    <source>
        <dbReference type="SAM" id="Phobius"/>
    </source>
</evidence>
<evidence type="ECO:0000256" key="4">
    <source>
        <dbReference type="ARBA" id="ARBA00023136"/>
    </source>
</evidence>
<dbReference type="PANTHER" id="PTHR31465:SF1">
    <property type="entry name" value="PROTEIN RTA1-RELATED"/>
    <property type="match status" value="1"/>
</dbReference>
<dbReference type="OrthoDB" id="3358017at2759"/>
<evidence type="ECO:0000256" key="1">
    <source>
        <dbReference type="ARBA" id="ARBA00004141"/>
    </source>
</evidence>
<evidence type="ECO:0000313" key="7">
    <source>
        <dbReference type="EMBL" id="CEH13725.1"/>
    </source>
</evidence>
<dbReference type="PANTHER" id="PTHR31465">
    <property type="entry name" value="PROTEIN RTA1-RELATED"/>
    <property type="match status" value="1"/>
</dbReference>
<name>A0A0P1BEF7_9BASI</name>
<feature type="transmembrane region" description="Helical" evidence="6">
    <location>
        <begin position="124"/>
        <end position="150"/>
    </location>
</feature>
<dbReference type="Pfam" id="PF04479">
    <property type="entry name" value="RTA1"/>
    <property type="match status" value="1"/>
</dbReference>
<feature type="compositionally biased region" description="Polar residues" evidence="5">
    <location>
        <begin position="344"/>
        <end position="358"/>
    </location>
</feature>
<evidence type="ECO:0000256" key="5">
    <source>
        <dbReference type="SAM" id="MobiDB-lite"/>
    </source>
</evidence>
<dbReference type="AlphaFoldDB" id="A0A0P1BEF7"/>
<reference evidence="7 8" key="1">
    <citation type="submission" date="2014-09" db="EMBL/GenBank/DDBJ databases">
        <authorList>
            <person name="Magalhaes I.L.F."/>
            <person name="Oliveira U."/>
            <person name="Santos F.R."/>
            <person name="Vidigal T.H.D.A."/>
            <person name="Brescovit A.D."/>
            <person name="Santos A.J."/>
        </authorList>
    </citation>
    <scope>NUCLEOTIDE SEQUENCE [LARGE SCALE GENOMIC DNA]</scope>
</reference>
<keyword evidence="2 6" id="KW-0812">Transmembrane</keyword>
<keyword evidence="4 6" id="KW-0472">Membrane</keyword>
<keyword evidence="8" id="KW-1185">Reference proteome</keyword>
<feature type="region of interest" description="Disordered" evidence="5">
    <location>
        <begin position="291"/>
        <end position="321"/>
    </location>
</feature>
<evidence type="ECO:0000256" key="3">
    <source>
        <dbReference type="ARBA" id="ARBA00022989"/>
    </source>
</evidence>
<feature type="transmembrane region" description="Helical" evidence="6">
    <location>
        <begin position="243"/>
        <end position="261"/>
    </location>
</feature>
<dbReference type="EMBL" id="CCYA01000230">
    <property type="protein sequence ID" value="CEH13725.1"/>
    <property type="molecule type" value="Genomic_DNA"/>
</dbReference>
<feature type="transmembrane region" description="Helical" evidence="6">
    <location>
        <begin position="90"/>
        <end position="112"/>
    </location>
</feature>
<feature type="compositionally biased region" description="Low complexity" evidence="5">
    <location>
        <begin position="379"/>
        <end position="397"/>
    </location>
</feature>